<dbReference type="GO" id="GO:0022625">
    <property type="term" value="C:cytosolic large ribosomal subunit"/>
    <property type="evidence" value="ECO:0007669"/>
    <property type="project" value="TreeGrafter"/>
</dbReference>
<dbReference type="InterPro" id="IPR020057">
    <property type="entry name" value="Ribosomal_bL25_b-dom"/>
</dbReference>
<keyword evidence="4 5" id="KW-0687">Ribonucleoprotein</keyword>
<name>A0A6S6RVQ4_9BACT</name>
<evidence type="ECO:0000256" key="5">
    <source>
        <dbReference type="HAMAP-Rule" id="MF_01334"/>
    </source>
</evidence>
<reference evidence="8" key="1">
    <citation type="submission" date="2020-01" db="EMBL/GenBank/DDBJ databases">
        <authorList>
            <person name="Meier V. D."/>
            <person name="Meier V D."/>
        </authorList>
    </citation>
    <scope>NUCLEOTIDE SEQUENCE</scope>
    <source>
        <strain evidence="8">HLG_WM_MAG_12</strain>
    </source>
</reference>
<dbReference type="SUPFAM" id="SSF50715">
    <property type="entry name" value="Ribosomal protein L25-like"/>
    <property type="match status" value="1"/>
</dbReference>
<dbReference type="Pfam" id="PF14693">
    <property type="entry name" value="Ribosomal_TL5_C"/>
    <property type="match status" value="1"/>
</dbReference>
<gene>
    <name evidence="5" type="primary">rplY</name>
    <name evidence="5" type="synonym">ctc</name>
    <name evidence="8" type="ORF">HELGO_WM11017</name>
</gene>
<dbReference type="GO" id="GO:0008097">
    <property type="term" value="F:5S rRNA binding"/>
    <property type="evidence" value="ECO:0007669"/>
    <property type="project" value="InterPro"/>
</dbReference>
<dbReference type="Pfam" id="PF01386">
    <property type="entry name" value="Ribosomal_L25p"/>
    <property type="match status" value="1"/>
</dbReference>
<organism evidence="8">
    <name type="scientific">uncultured Campylobacterales bacterium</name>
    <dbReference type="NCBI Taxonomy" id="352960"/>
    <lineage>
        <taxon>Bacteria</taxon>
        <taxon>Pseudomonadati</taxon>
        <taxon>Campylobacterota</taxon>
        <taxon>Epsilonproteobacteria</taxon>
        <taxon>Campylobacterales</taxon>
        <taxon>environmental samples</taxon>
    </lineage>
</organism>
<evidence type="ECO:0000256" key="4">
    <source>
        <dbReference type="ARBA" id="ARBA00023274"/>
    </source>
</evidence>
<dbReference type="InterPro" id="IPR020930">
    <property type="entry name" value="Ribosomal_uL5_bac-type"/>
</dbReference>
<comment type="subunit">
    <text evidence="5">Part of the 50S ribosomal subunit; part of the 5S rRNA/L5/L18/L25 subcomplex. Contacts the 5S rRNA. Binds to the 5S rRNA independently of L5 and L18.</text>
</comment>
<dbReference type="InterPro" id="IPR001021">
    <property type="entry name" value="Ribosomal_bL25_long"/>
</dbReference>
<dbReference type="AlphaFoldDB" id="A0A6S6RVQ4"/>
<proteinExistence type="inferred from homology"/>
<dbReference type="GO" id="GO:0006412">
    <property type="term" value="P:translation"/>
    <property type="evidence" value="ECO:0007669"/>
    <property type="project" value="UniProtKB-UniRule"/>
</dbReference>
<dbReference type="InterPro" id="IPR037121">
    <property type="entry name" value="Ribosomal_bL25_C"/>
</dbReference>
<evidence type="ECO:0000313" key="8">
    <source>
        <dbReference type="EMBL" id="CAA6801000.1"/>
    </source>
</evidence>
<protein>
    <recommendedName>
        <fullName evidence="5">Large ribosomal subunit protein bL25</fullName>
    </recommendedName>
    <alternativeName>
        <fullName evidence="5">General stress protein CTC</fullName>
    </alternativeName>
</protein>
<dbReference type="InterPro" id="IPR011035">
    <property type="entry name" value="Ribosomal_bL25/Gln-tRNA_synth"/>
</dbReference>
<dbReference type="PANTHER" id="PTHR33284">
    <property type="entry name" value="RIBOSOMAL PROTEIN L25/GLN-TRNA SYNTHETASE, ANTI-CODON-BINDING DOMAIN-CONTAINING PROTEIN"/>
    <property type="match status" value="1"/>
</dbReference>
<feature type="domain" description="Large ribosomal subunit protein bL25 L25" evidence="6">
    <location>
        <begin position="3"/>
        <end position="87"/>
    </location>
</feature>
<keyword evidence="3 5" id="KW-0689">Ribosomal protein</keyword>
<feature type="domain" description="Large ribosomal subunit protein bL25 beta" evidence="7">
    <location>
        <begin position="100"/>
        <end position="175"/>
    </location>
</feature>
<keyword evidence="1 5" id="KW-0699">rRNA-binding</keyword>
<dbReference type="Gene3D" id="2.40.240.10">
    <property type="entry name" value="Ribosomal Protein L25, Chain P"/>
    <property type="match status" value="1"/>
</dbReference>
<evidence type="ECO:0000259" key="6">
    <source>
        <dbReference type="Pfam" id="PF01386"/>
    </source>
</evidence>
<sequence length="178" mass="20054">MIEGIVRESIAKSETKKLRQDGYLIANVYAKGQDNLNIAFKYNEFLKFIKNKETLAFDIKIGNDNLKVIIQDYQRHPVKNEFLHVDLRIVVPGLVSKYLVPVKLTGTPIGLKNKGILMTNKRRLKIKCDDKNLPNSFDVDVSKLDVGDSILIRDLEIPKGVTIMEQPSVSVTGVISSK</sequence>
<evidence type="ECO:0000256" key="3">
    <source>
        <dbReference type="ARBA" id="ARBA00022980"/>
    </source>
</evidence>
<comment type="similarity">
    <text evidence="5">Belongs to the bacterial ribosomal protein bL25 family. CTC subfamily.</text>
</comment>
<dbReference type="Gene3D" id="2.170.120.20">
    <property type="entry name" value="Ribosomal protein L25, beta domain"/>
    <property type="match status" value="1"/>
</dbReference>
<dbReference type="GO" id="GO:0003735">
    <property type="term" value="F:structural constituent of ribosome"/>
    <property type="evidence" value="ECO:0007669"/>
    <property type="project" value="InterPro"/>
</dbReference>
<dbReference type="CDD" id="cd00495">
    <property type="entry name" value="Ribosomal_L25_TL5_CTC"/>
    <property type="match status" value="1"/>
</dbReference>
<evidence type="ECO:0000259" key="7">
    <source>
        <dbReference type="Pfam" id="PF14693"/>
    </source>
</evidence>
<dbReference type="NCBIfam" id="TIGR00731">
    <property type="entry name" value="bL25_bact_ctc"/>
    <property type="match status" value="1"/>
</dbReference>
<evidence type="ECO:0000256" key="2">
    <source>
        <dbReference type="ARBA" id="ARBA00022884"/>
    </source>
</evidence>
<dbReference type="NCBIfam" id="NF004129">
    <property type="entry name" value="PRK05618.1-4"/>
    <property type="match status" value="1"/>
</dbReference>
<keyword evidence="2 5" id="KW-0694">RNA-binding</keyword>
<dbReference type="PANTHER" id="PTHR33284:SF1">
    <property type="entry name" value="RIBOSOMAL PROTEIN L25_GLN-TRNA SYNTHETASE, ANTI-CODON-BINDING DOMAIN-CONTAINING PROTEIN"/>
    <property type="match status" value="1"/>
</dbReference>
<accession>A0A6S6RVQ4</accession>
<comment type="function">
    <text evidence="5">This is one of the proteins that binds to the 5S RNA in the ribosome where it forms part of the central protuberance.</text>
</comment>
<dbReference type="InterPro" id="IPR029751">
    <property type="entry name" value="Ribosomal_L25_dom"/>
</dbReference>
<dbReference type="HAMAP" id="MF_01334">
    <property type="entry name" value="Ribosomal_bL25_CTC"/>
    <property type="match status" value="1"/>
</dbReference>
<dbReference type="EMBL" id="CACVAW010000004">
    <property type="protein sequence ID" value="CAA6801000.1"/>
    <property type="molecule type" value="Genomic_DNA"/>
</dbReference>
<evidence type="ECO:0000256" key="1">
    <source>
        <dbReference type="ARBA" id="ARBA00022730"/>
    </source>
</evidence>
<dbReference type="InterPro" id="IPR020056">
    <property type="entry name" value="Rbsml_bL25/Gln-tRNA_synth_N"/>
</dbReference>